<evidence type="ECO:0000313" key="1">
    <source>
        <dbReference type="EMBL" id="JAH92791.1"/>
    </source>
</evidence>
<sequence length="67" mass="8035">MMDEVAPYRLLNEISQQLQIYHPCLSLRGLFFFNCTVEINLKFFLSYAFRFSRYPLRSTRYSIVSSL</sequence>
<dbReference type="AlphaFoldDB" id="A0A0E9WR99"/>
<proteinExistence type="predicted"/>
<reference evidence="1" key="2">
    <citation type="journal article" date="2015" name="Fish Shellfish Immunol.">
        <title>Early steps in the European eel (Anguilla anguilla)-Vibrio vulnificus interaction in the gills: Role of the RtxA13 toxin.</title>
        <authorList>
            <person name="Callol A."/>
            <person name="Pajuelo D."/>
            <person name="Ebbesson L."/>
            <person name="Teles M."/>
            <person name="MacKenzie S."/>
            <person name="Amaro C."/>
        </authorList>
    </citation>
    <scope>NUCLEOTIDE SEQUENCE</scope>
</reference>
<reference evidence="1" key="1">
    <citation type="submission" date="2014-11" db="EMBL/GenBank/DDBJ databases">
        <authorList>
            <person name="Amaro Gonzalez C."/>
        </authorList>
    </citation>
    <scope>NUCLEOTIDE SEQUENCE</scope>
</reference>
<organism evidence="1">
    <name type="scientific">Anguilla anguilla</name>
    <name type="common">European freshwater eel</name>
    <name type="synonym">Muraena anguilla</name>
    <dbReference type="NCBI Taxonomy" id="7936"/>
    <lineage>
        <taxon>Eukaryota</taxon>
        <taxon>Metazoa</taxon>
        <taxon>Chordata</taxon>
        <taxon>Craniata</taxon>
        <taxon>Vertebrata</taxon>
        <taxon>Euteleostomi</taxon>
        <taxon>Actinopterygii</taxon>
        <taxon>Neopterygii</taxon>
        <taxon>Teleostei</taxon>
        <taxon>Anguilliformes</taxon>
        <taxon>Anguillidae</taxon>
        <taxon>Anguilla</taxon>
    </lineage>
</organism>
<name>A0A0E9WR99_ANGAN</name>
<protein>
    <submittedName>
        <fullName evidence="1">Uncharacterized protein</fullName>
    </submittedName>
</protein>
<accession>A0A0E9WR99</accession>
<dbReference type="EMBL" id="GBXM01015786">
    <property type="protein sequence ID" value="JAH92791.1"/>
    <property type="molecule type" value="Transcribed_RNA"/>
</dbReference>